<evidence type="ECO:0000256" key="5">
    <source>
        <dbReference type="ARBA" id="ARBA00012269"/>
    </source>
</evidence>
<feature type="domain" description="Fe2OG dioxygenase" evidence="15">
    <location>
        <begin position="324"/>
        <end position="431"/>
    </location>
</feature>
<evidence type="ECO:0000256" key="3">
    <source>
        <dbReference type="ARBA" id="ARBA00004319"/>
    </source>
</evidence>
<evidence type="ECO:0000256" key="6">
    <source>
        <dbReference type="ARBA" id="ARBA00022723"/>
    </source>
</evidence>
<evidence type="ECO:0000256" key="9">
    <source>
        <dbReference type="ARBA" id="ARBA00022896"/>
    </source>
</evidence>
<dbReference type="GO" id="GO:0031418">
    <property type="term" value="F:L-ascorbic acid binding"/>
    <property type="evidence" value="ECO:0007669"/>
    <property type="project" value="UniProtKB-KW"/>
</dbReference>
<evidence type="ECO:0000256" key="2">
    <source>
        <dbReference type="ARBA" id="ARBA00002035"/>
    </source>
</evidence>
<dbReference type="EC" id="1.14.11.2" evidence="5"/>
<protein>
    <recommendedName>
        <fullName evidence="5">procollagen-proline 4-dioxygenase</fullName>
        <ecNumber evidence="5">1.14.11.2</ecNumber>
    </recommendedName>
</protein>
<keyword evidence="6" id="KW-0479">Metal-binding</keyword>
<evidence type="ECO:0000256" key="8">
    <source>
        <dbReference type="ARBA" id="ARBA00022824"/>
    </source>
</evidence>
<dbReference type="InterPro" id="IPR013547">
    <property type="entry name" value="P4H_N"/>
</dbReference>
<comment type="similarity">
    <text evidence="4">Belongs to the P4HA family.</text>
</comment>
<dbReference type="Ensembl" id="ENSPCLT00000028559.1">
    <property type="protein sequence ID" value="ENSPCLP00000020639.1"/>
    <property type="gene ID" value="ENSPCLG00000018066.1"/>
</dbReference>
<comment type="subcellular location">
    <subcellularLocation>
        <location evidence="3">Endoplasmic reticulum lumen</location>
    </subcellularLocation>
</comment>
<dbReference type="InterPro" id="IPR059068">
    <property type="entry name" value="TPR_P4H"/>
</dbReference>
<evidence type="ECO:0000256" key="11">
    <source>
        <dbReference type="ARBA" id="ARBA00023002"/>
    </source>
</evidence>
<dbReference type="GO" id="GO:0005788">
    <property type="term" value="C:endoplasmic reticulum lumen"/>
    <property type="evidence" value="ECO:0007669"/>
    <property type="project" value="UniProtKB-SubCell"/>
</dbReference>
<dbReference type="GO" id="GO:0004656">
    <property type="term" value="F:procollagen-proline 4-dioxygenase activity"/>
    <property type="evidence" value="ECO:0007669"/>
    <property type="project" value="UniProtKB-EC"/>
</dbReference>
<organism evidence="16 17">
    <name type="scientific">Phasianus colchicus</name>
    <name type="common">Common pheasant</name>
    <dbReference type="NCBI Taxonomy" id="9054"/>
    <lineage>
        <taxon>Eukaryota</taxon>
        <taxon>Metazoa</taxon>
        <taxon>Chordata</taxon>
        <taxon>Craniata</taxon>
        <taxon>Vertebrata</taxon>
        <taxon>Euteleostomi</taxon>
        <taxon>Archelosauria</taxon>
        <taxon>Archosauria</taxon>
        <taxon>Dinosauria</taxon>
        <taxon>Saurischia</taxon>
        <taxon>Theropoda</taxon>
        <taxon>Coelurosauria</taxon>
        <taxon>Aves</taxon>
        <taxon>Neognathae</taxon>
        <taxon>Galloanserae</taxon>
        <taxon>Galliformes</taxon>
        <taxon>Phasianidae</taxon>
        <taxon>Phasianinae</taxon>
        <taxon>Phasianus</taxon>
    </lineage>
</organism>
<comment type="cofactor">
    <cofactor evidence="1">
        <name>L-ascorbate</name>
        <dbReference type="ChEBI" id="CHEBI:38290"/>
    </cofactor>
</comment>
<dbReference type="GO" id="GO:0005506">
    <property type="term" value="F:iron ion binding"/>
    <property type="evidence" value="ECO:0007669"/>
    <property type="project" value="InterPro"/>
</dbReference>
<evidence type="ECO:0000256" key="7">
    <source>
        <dbReference type="ARBA" id="ARBA00022803"/>
    </source>
</evidence>
<evidence type="ECO:0000256" key="14">
    <source>
        <dbReference type="SAM" id="SignalP"/>
    </source>
</evidence>
<accession>A0A669QIQ4</accession>
<dbReference type="Gene3D" id="2.60.120.620">
    <property type="entry name" value="q2cbj1_9rhob like domain"/>
    <property type="match status" value="1"/>
</dbReference>
<evidence type="ECO:0000256" key="13">
    <source>
        <dbReference type="ARBA" id="ARBA00023180"/>
    </source>
</evidence>
<dbReference type="InterPro" id="IPR011990">
    <property type="entry name" value="TPR-like_helical_dom_sf"/>
</dbReference>
<comment type="function">
    <text evidence="2">Catalyzes the post-translational formation of 4-hydroxyproline in -Xaa-Pro-Gly- sequences in collagens and other proteins.</text>
</comment>
<keyword evidence="13" id="KW-0325">Glycoprotein</keyword>
<sequence length="446" mass="49739">TAASGRGMRAVGVLGLGALLAWLPPAHTDTFSALRSVRQARGNEGRLLRRLRAYLREESARLRRLSRFYEKVRALHQDPSASVDNPLLAFSLIKRLSSDWPSVVYSSEATENSRALHVGFQELQRELPGAEDLDGAARALMRLQDVYALSVKGMANGLFQPTSTDRPPLYSPGRRVSLSADDCFHVGKVAYDTGDFYHSIAWLEEAVSRFRLSYGSWNPEEERGSLEDALDYLAFSYFMAGNISHALTLSREFLHYGTWGSDVVPGSWGEVLECLYHLYMGLGQWGAEVGCPHSAWLKDTADPVVRALELRMAAITGLDLRPPYAEYLQVVNYGLGGHYEPHFDHATSRKSPLYRMKSGNRIATVMIYLSAVEAGGSTAFIYANFSVPVVKNAALFWWNLRRNGDGDGDTLHAGCPVLAGDKWVANKWIHEYGQEFRRPCSRDPRD</sequence>
<dbReference type="Pfam" id="PF13640">
    <property type="entry name" value="2OG-FeII_Oxy_3"/>
    <property type="match status" value="1"/>
</dbReference>
<dbReference type="PANTHER" id="PTHR10869:SF223">
    <property type="entry name" value="PROLYL 4-HYDROXYLASE SUBUNIT ALPHA-3"/>
    <property type="match status" value="1"/>
</dbReference>
<dbReference type="Gene3D" id="1.25.40.10">
    <property type="entry name" value="Tetratricopeptide repeat domain"/>
    <property type="match status" value="1"/>
</dbReference>
<keyword evidence="8" id="KW-0256">Endoplasmic reticulum</keyword>
<dbReference type="AlphaFoldDB" id="A0A669QIQ4"/>
<reference evidence="16" key="1">
    <citation type="submission" date="2025-08" db="UniProtKB">
        <authorList>
            <consortium name="Ensembl"/>
        </authorList>
    </citation>
    <scope>IDENTIFICATION</scope>
</reference>
<dbReference type="InterPro" id="IPR044862">
    <property type="entry name" value="Pro_4_hyd_alph_FE2OG_OXY"/>
</dbReference>
<dbReference type="Pfam" id="PF08336">
    <property type="entry name" value="P4Ha_N"/>
    <property type="match status" value="1"/>
</dbReference>
<dbReference type="InterPro" id="IPR006620">
    <property type="entry name" value="Pro_4_hyd_alph"/>
</dbReference>
<dbReference type="SMART" id="SM00702">
    <property type="entry name" value="P4Hc"/>
    <property type="match status" value="1"/>
</dbReference>
<keyword evidence="9" id="KW-0847">Vitamin C</keyword>
<keyword evidence="11" id="KW-0560">Oxidoreductase</keyword>
<dbReference type="PANTHER" id="PTHR10869">
    <property type="entry name" value="PROLYL 4-HYDROXYLASE ALPHA SUBUNIT"/>
    <property type="match status" value="1"/>
</dbReference>
<evidence type="ECO:0000313" key="17">
    <source>
        <dbReference type="Proteomes" id="UP000472261"/>
    </source>
</evidence>
<evidence type="ECO:0000256" key="10">
    <source>
        <dbReference type="ARBA" id="ARBA00022964"/>
    </source>
</evidence>
<dbReference type="InterPro" id="IPR005123">
    <property type="entry name" value="Oxoglu/Fe-dep_dioxygenase_dom"/>
</dbReference>
<dbReference type="Gene3D" id="6.10.140.1460">
    <property type="match status" value="1"/>
</dbReference>
<proteinExistence type="inferred from homology"/>
<keyword evidence="10" id="KW-0223">Dioxygenase</keyword>
<dbReference type="PROSITE" id="PS51471">
    <property type="entry name" value="FE2OG_OXY"/>
    <property type="match status" value="1"/>
</dbReference>
<name>A0A669QIQ4_PHACC</name>
<dbReference type="Proteomes" id="UP000472261">
    <property type="component" value="Unplaced"/>
</dbReference>
<keyword evidence="17" id="KW-1185">Reference proteome</keyword>
<keyword evidence="14" id="KW-0732">Signal</keyword>
<feature type="signal peptide" evidence="14">
    <location>
        <begin position="1"/>
        <end position="28"/>
    </location>
</feature>
<evidence type="ECO:0000313" key="16">
    <source>
        <dbReference type="Ensembl" id="ENSPCLP00000020639.1"/>
    </source>
</evidence>
<dbReference type="FunFam" id="1.25.40.10:FF:000161">
    <property type="entry name" value="prolyl 4-hydroxylase subunit alpha-3 isoform X1"/>
    <property type="match status" value="1"/>
</dbReference>
<keyword evidence="7" id="KW-0802">TPR repeat</keyword>
<reference evidence="16" key="2">
    <citation type="submission" date="2025-09" db="UniProtKB">
        <authorList>
            <consortium name="Ensembl"/>
        </authorList>
    </citation>
    <scope>IDENTIFICATION</scope>
</reference>
<feature type="chain" id="PRO_5025534578" description="procollagen-proline 4-dioxygenase" evidence="14">
    <location>
        <begin position="29"/>
        <end position="446"/>
    </location>
</feature>
<evidence type="ECO:0000259" key="15">
    <source>
        <dbReference type="PROSITE" id="PS51471"/>
    </source>
</evidence>
<evidence type="ECO:0000256" key="12">
    <source>
        <dbReference type="ARBA" id="ARBA00023004"/>
    </source>
</evidence>
<evidence type="ECO:0000256" key="4">
    <source>
        <dbReference type="ARBA" id="ARBA00006511"/>
    </source>
</evidence>
<dbReference type="InterPro" id="IPR045054">
    <property type="entry name" value="P4HA-like"/>
</dbReference>
<keyword evidence="12" id="KW-0408">Iron</keyword>
<evidence type="ECO:0000256" key="1">
    <source>
        <dbReference type="ARBA" id="ARBA00001961"/>
    </source>
</evidence>
<dbReference type="Pfam" id="PF23558">
    <property type="entry name" value="TPR_P4H"/>
    <property type="match status" value="1"/>
</dbReference>